<feature type="active site" evidence="3">
    <location>
        <position position="159"/>
    </location>
</feature>
<dbReference type="EMBL" id="RKKU01000018">
    <property type="protein sequence ID" value="ROZ82967.1"/>
    <property type="molecule type" value="Genomic_DNA"/>
</dbReference>
<comment type="caution">
    <text evidence="5">The sequence shown here is derived from an EMBL/GenBank/DDBJ whole genome shotgun (WGS) entry which is preliminary data.</text>
</comment>
<dbReference type="InterPro" id="IPR029058">
    <property type="entry name" value="AB_hydrolase_fold"/>
</dbReference>
<comment type="similarity">
    <text evidence="1">Belongs to the 'GDXG' lipolytic enzyme family.</text>
</comment>
<evidence type="ECO:0000259" key="4">
    <source>
        <dbReference type="Pfam" id="PF07859"/>
    </source>
</evidence>
<dbReference type="GO" id="GO:0016787">
    <property type="term" value="F:hydrolase activity"/>
    <property type="evidence" value="ECO:0007669"/>
    <property type="project" value="UniProtKB-KW"/>
</dbReference>
<evidence type="ECO:0000313" key="5">
    <source>
        <dbReference type="EMBL" id="ROZ82967.1"/>
    </source>
</evidence>
<name>A0ABX9XIF5_9PSED</name>
<dbReference type="SUPFAM" id="SSF53474">
    <property type="entry name" value="alpha/beta-Hydrolases"/>
    <property type="match status" value="1"/>
</dbReference>
<keyword evidence="2 5" id="KW-0378">Hydrolase</keyword>
<evidence type="ECO:0000313" key="6">
    <source>
        <dbReference type="Proteomes" id="UP000275199"/>
    </source>
</evidence>
<dbReference type="Pfam" id="PF07859">
    <property type="entry name" value="Abhydrolase_3"/>
    <property type="match status" value="1"/>
</dbReference>
<evidence type="ECO:0000256" key="3">
    <source>
        <dbReference type="PROSITE-ProRule" id="PRU10038"/>
    </source>
</evidence>
<sequence>MTAYVDQEFTPEAQPRLRASLRAVLRIFFRGLIRPPVPLALQRLVLSALTCAMPLARGVSRRRGLIAERPCEWHRPAEGSDGRVMLYLHGGAFILGSPATHRSLCSAMVSRGKWDLCALDYRLAPTYPNPAARDDCVAAYQALLTRGYRPEQITIAGDSAGGNLVLVTAQRLQQLGLPMPESLVCFSPVTDFTGEQMHNPAAGDPLIHPAWMDLARDAYCQPGQDRADPAVSPLYGKLRGLPRLLLQVGEDELLLNDSLRLADAARAEGVQVRLERYKGLWHVFQAHTGLLKASDQALDRVVDFVRIDEASTNKPIAAAAPIKRD</sequence>
<reference evidence="5 6" key="1">
    <citation type="submission" date="2018-11" db="EMBL/GenBank/DDBJ databases">
        <authorList>
            <person name="Jang G.I."/>
            <person name="Hwang C.Y."/>
        </authorList>
    </citation>
    <scope>NUCLEOTIDE SEQUENCE [LARGE SCALE GENOMIC DNA]</scope>
    <source>
        <strain evidence="5 6">SSM26</strain>
    </source>
</reference>
<dbReference type="PANTHER" id="PTHR48081">
    <property type="entry name" value="AB HYDROLASE SUPERFAMILY PROTEIN C4A8.06C"/>
    <property type="match status" value="1"/>
</dbReference>
<dbReference type="RefSeq" id="WP_123890357.1">
    <property type="nucleotide sequence ID" value="NZ_JBPYCX010000004.1"/>
</dbReference>
<feature type="domain" description="Alpha/beta hydrolase fold-3" evidence="4">
    <location>
        <begin position="85"/>
        <end position="285"/>
    </location>
</feature>
<evidence type="ECO:0000256" key="1">
    <source>
        <dbReference type="ARBA" id="ARBA00010515"/>
    </source>
</evidence>
<dbReference type="InterPro" id="IPR033140">
    <property type="entry name" value="Lipase_GDXG_put_SER_AS"/>
</dbReference>
<dbReference type="PANTHER" id="PTHR48081:SF30">
    <property type="entry name" value="ACETYL-HYDROLASE LIPR-RELATED"/>
    <property type="match status" value="1"/>
</dbReference>
<dbReference type="Proteomes" id="UP000275199">
    <property type="component" value="Unassembled WGS sequence"/>
</dbReference>
<dbReference type="PROSITE" id="PS01174">
    <property type="entry name" value="LIPASE_GDXG_SER"/>
    <property type="match status" value="1"/>
</dbReference>
<accession>A0ABX9XIF5</accession>
<dbReference type="InterPro" id="IPR002168">
    <property type="entry name" value="Lipase_GDXG_HIS_AS"/>
</dbReference>
<dbReference type="PROSITE" id="PS01173">
    <property type="entry name" value="LIPASE_GDXG_HIS"/>
    <property type="match status" value="1"/>
</dbReference>
<dbReference type="InterPro" id="IPR013094">
    <property type="entry name" value="AB_hydrolase_3"/>
</dbReference>
<dbReference type="InterPro" id="IPR050300">
    <property type="entry name" value="GDXG_lipolytic_enzyme"/>
</dbReference>
<dbReference type="Gene3D" id="3.40.50.1820">
    <property type="entry name" value="alpha/beta hydrolase"/>
    <property type="match status" value="1"/>
</dbReference>
<evidence type="ECO:0000256" key="2">
    <source>
        <dbReference type="ARBA" id="ARBA00022801"/>
    </source>
</evidence>
<gene>
    <name evidence="5" type="ORF">EF096_13845</name>
</gene>
<organism evidence="5 6">
    <name type="scientific">Pseudomonas neustonica</name>
    <dbReference type="NCBI Taxonomy" id="2487346"/>
    <lineage>
        <taxon>Bacteria</taxon>
        <taxon>Pseudomonadati</taxon>
        <taxon>Pseudomonadota</taxon>
        <taxon>Gammaproteobacteria</taxon>
        <taxon>Pseudomonadales</taxon>
        <taxon>Pseudomonadaceae</taxon>
        <taxon>Pseudomonas</taxon>
    </lineage>
</organism>
<proteinExistence type="inferred from homology"/>
<protein>
    <submittedName>
        <fullName evidence="5">Alpha/beta hydrolase</fullName>
    </submittedName>
</protein>
<keyword evidence="6" id="KW-1185">Reference proteome</keyword>